<evidence type="ECO:0000313" key="1">
    <source>
        <dbReference type="EMBL" id="KAJ7541391.1"/>
    </source>
</evidence>
<keyword evidence="2" id="KW-1185">Reference proteome</keyword>
<organism evidence="1 2">
    <name type="scientific">Diphasiastrum complanatum</name>
    <name type="common">Issler's clubmoss</name>
    <name type="synonym">Lycopodium complanatum</name>
    <dbReference type="NCBI Taxonomy" id="34168"/>
    <lineage>
        <taxon>Eukaryota</taxon>
        <taxon>Viridiplantae</taxon>
        <taxon>Streptophyta</taxon>
        <taxon>Embryophyta</taxon>
        <taxon>Tracheophyta</taxon>
        <taxon>Lycopodiopsida</taxon>
        <taxon>Lycopodiales</taxon>
        <taxon>Lycopodiaceae</taxon>
        <taxon>Lycopodioideae</taxon>
        <taxon>Diphasiastrum</taxon>
    </lineage>
</organism>
<proteinExistence type="predicted"/>
<evidence type="ECO:0000313" key="2">
    <source>
        <dbReference type="Proteomes" id="UP001162992"/>
    </source>
</evidence>
<comment type="caution">
    <text evidence="1">The sequence shown here is derived from an EMBL/GenBank/DDBJ whole genome shotgun (WGS) entry which is preliminary data.</text>
</comment>
<sequence length="519" mass="58186">MAEEVLSLEQELEQQLVEHRASLVTLDEALLLDSSNEELLSVREELLLAVKGGEESLLHLKRSRLLREIDLLSQSHVATGIKEHVEDTAVNITFDTNQVPSNDELHILESEDFFVGSKCRFRYTNGRWYNGEVIAIEEDGVARLSFLTPTDERMQICRFYLQQRCRFGGSCRSSHGVLVELRALRKFLPCNWHETSVGSTVLACISGSFGLWRYAELEMWDEKSGKGQVVFVDDGRRAEVDIDSLASSEHAEASDESSTSSEDDEDDTIVPVEDIAYPSSLGGAMNITESIQQMEVTPFAKWEKHTRGMASKMMSSMGYRAGMGLGVSGQGIIAPIQVSVLPAKQSLDCIWDSTEDGKVDGDTKSAVSRKKKRGGKRSRDKKHAAAARQAKLEEERVPDVFSFINNQLASQKGSHDVIGTSKRGEHKETAVQSTGVKSKRSKEDHRSLFQHEDEVIEIRSKVSRLEEMAHRNRKEKAVYDAVRFKLDEARKALTVAESTHLAATQAVHKKEQESKWLRF</sequence>
<protein>
    <submittedName>
        <fullName evidence="1">Uncharacterized protein</fullName>
    </submittedName>
</protein>
<reference evidence="2" key="1">
    <citation type="journal article" date="2024" name="Proc. Natl. Acad. Sci. U.S.A.">
        <title>Extraordinary preservation of gene collinearity over three hundred million years revealed in homosporous lycophytes.</title>
        <authorList>
            <person name="Li C."/>
            <person name="Wickell D."/>
            <person name="Kuo L.Y."/>
            <person name="Chen X."/>
            <person name="Nie B."/>
            <person name="Liao X."/>
            <person name="Peng D."/>
            <person name="Ji J."/>
            <person name="Jenkins J."/>
            <person name="Williams M."/>
            <person name="Shu S."/>
            <person name="Plott C."/>
            <person name="Barry K."/>
            <person name="Rajasekar S."/>
            <person name="Grimwood J."/>
            <person name="Han X."/>
            <person name="Sun S."/>
            <person name="Hou Z."/>
            <person name="He W."/>
            <person name="Dai G."/>
            <person name="Sun C."/>
            <person name="Schmutz J."/>
            <person name="Leebens-Mack J.H."/>
            <person name="Li F.W."/>
            <person name="Wang L."/>
        </authorList>
    </citation>
    <scope>NUCLEOTIDE SEQUENCE [LARGE SCALE GENOMIC DNA]</scope>
    <source>
        <strain evidence="2">cv. PW_Plant_1</strain>
    </source>
</reference>
<dbReference type="EMBL" id="CM055101">
    <property type="protein sequence ID" value="KAJ7541391.1"/>
    <property type="molecule type" value="Genomic_DNA"/>
</dbReference>
<name>A0ACC2CH88_DIPCM</name>
<accession>A0ACC2CH88</accession>
<dbReference type="Proteomes" id="UP001162992">
    <property type="component" value="Chromosome 10"/>
</dbReference>
<gene>
    <name evidence="1" type="ORF">O6H91_10G057500</name>
</gene>